<evidence type="ECO:0000256" key="8">
    <source>
        <dbReference type="ARBA" id="ARBA00023008"/>
    </source>
</evidence>
<dbReference type="EMBL" id="JBFRUW010000064">
    <property type="protein sequence ID" value="MFA0570142.1"/>
    <property type="molecule type" value="Genomic_DNA"/>
</dbReference>
<comment type="similarity">
    <text evidence="3">Belongs to the COX11/CtaG family.</text>
</comment>
<proteinExistence type="inferred from homology"/>
<dbReference type="Gene3D" id="2.60.370.10">
    <property type="entry name" value="Ctag/Cox11"/>
    <property type="match status" value="1"/>
</dbReference>
<feature type="compositionally biased region" description="Basic and acidic residues" evidence="10">
    <location>
        <begin position="1"/>
        <end position="12"/>
    </location>
</feature>
<dbReference type="SUPFAM" id="SSF110111">
    <property type="entry name" value="Ctag/Cox11"/>
    <property type="match status" value="1"/>
</dbReference>
<dbReference type="RefSeq" id="WP_372267495.1">
    <property type="nucleotide sequence ID" value="NZ_JBFRUW010000064.1"/>
</dbReference>
<evidence type="ECO:0000256" key="11">
    <source>
        <dbReference type="SAM" id="Phobius"/>
    </source>
</evidence>
<evidence type="ECO:0000313" key="13">
    <source>
        <dbReference type="Proteomes" id="UP001570417"/>
    </source>
</evidence>
<evidence type="ECO:0000256" key="6">
    <source>
        <dbReference type="ARBA" id="ARBA00022968"/>
    </source>
</evidence>
<dbReference type="InterPro" id="IPR007533">
    <property type="entry name" value="Cyt_c_oxidase_assmbl_CtaG"/>
</dbReference>
<keyword evidence="9 11" id="KW-0472">Membrane</keyword>
<evidence type="ECO:0000256" key="2">
    <source>
        <dbReference type="ARBA" id="ARBA00004382"/>
    </source>
</evidence>
<dbReference type="Pfam" id="PF04442">
    <property type="entry name" value="CtaG_Cox11"/>
    <property type="match status" value="1"/>
</dbReference>
<dbReference type="PANTHER" id="PTHR21320">
    <property type="entry name" value="CYTOCHROME C OXIDASE ASSEMBLY PROTEIN COX11-RELATED"/>
    <property type="match status" value="1"/>
</dbReference>
<evidence type="ECO:0000256" key="5">
    <source>
        <dbReference type="ARBA" id="ARBA00022692"/>
    </source>
</evidence>
<evidence type="ECO:0000256" key="1">
    <source>
        <dbReference type="ARBA" id="ARBA00004007"/>
    </source>
</evidence>
<name>A0ABV4NFV5_9VIBR</name>
<comment type="caution">
    <text evidence="12">The sequence shown here is derived from an EMBL/GenBank/DDBJ whole genome shotgun (WGS) entry which is preliminary data.</text>
</comment>
<comment type="subcellular location">
    <subcellularLocation>
        <location evidence="2">Cell inner membrane</location>
        <topology evidence="2">Single-pass type II membrane protein</topology>
        <orientation evidence="2">Periplasmic side</orientation>
    </subcellularLocation>
</comment>
<evidence type="ECO:0000256" key="7">
    <source>
        <dbReference type="ARBA" id="ARBA00022989"/>
    </source>
</evidence>
<dbReference type="InterPro" id="IPR023471">
    <property type="entry name" value="CtaG/Cox11_dom_sf"/>
</dbReference>
<dbReference type="NCBIfam" id="NF003465">
    <property type="entry name" value="PRK05089.1"/>
    <property type="match status" value="1"/>
</dbReference>
<comment type="function">
    <text evidence="1">Exerts its effect at some terminal stage of cytochrome c oxidase synthesis, probably by being involved in the insertion of the copper B into subunit I.</text>
</comment>
<accession>A0ABV4NFV5</accession>
<evidence type="ECO:0000256" key="3">
    <source>
        <dbReference type="ARBA" id="ARBA00009620"/>
    </source>
</evidence>
<protein>
    <recommendedName>
        <fullName evidence="4">Cytochrome c oxidase assembly protein CtaG</fullName>
    </recommendedName>
</protein>
<organism evidence="12 13">
    <name type="scientific">Vibrio gallaecicus</name>
    <dbReference type="NCBI Taxonomy" id="552386"/>
    <lineage>
        <taxon>Bacteria</taxon>
        <taxon>Pseudomonadati</taxon>
        <taxon>Pseudomonadota</taxon>
        <taxon>Gammaproteobacteria</taxon>
        <taxon>Vibrionales</taxon>
        <taxon>Vibrionaceae</taxon>
        <taxon>Vibrio</taxon>
    </lineage>
</organism>
<gene>
    <name evidence="12" type="ORF">AB4566_17855</name>
</gene>
<dbReference type="Proteomes" id="UP001570417">
    <property type="component" value="Unassembled WGS sequence"/>
</dbReference>
<keyword evidence="8" id="KW-0186">Copper</keyword>
<evidence type="ECO:0000256" key="10">
    <source>
        <dbReference type="SAM" id="MobiDB-lite"/>
    </source>
</evidence>
<feature type="region of interest" description="Disordered" evidence="10">
    <location>
        <begin position="1"/>
        <end position="30"/>
    </location>
</feature>
<sequence length="228" mass="25212">MTNNPRDTKQDNQGENNVKQGIKQPELDSKSIPNSSNKLVGYLVLSVIGMFGFGFALVPLYDVMCDALGINGKTNSESVIQPQGMQPDYSRSIRVEFMSHINPDMPWDFVPEKRTLDVHPGEVIQTQYLALNRSSEPLVGQAVPSVSPGEGATYFNKIECFCFNQQALAASENTVMPLIFYIEPDIPDSIHTLTLSYTLFNITHSLNAEPEVVEVASNMRSTDSLVAH</sequence>
<evidence type="ECO:0000313" key="12">
    <source>
        <dbReference type="EMBL" id="MFA0570142.1"/>
    </source>
</evidence>
<keyword evidence="13" id="KW-1185">Reference proteome</keyword>
<evidence type="ECO:0000256" key="4">
    <source>
        <dbReference type="ARBA" id="ARBA00015384"/>
    </source>
</evidence>
<evidence type="ECO:0000256" key="9">
    <source>
        <dbReference type="ARBA" id="ARBA00023136"/>
    </source>
</evidence>
<reference evidence="12 13" key="1">
    <citation type="journal article" date="2024" name="ISME J.">
        <title>Tailless and filamentous prophages are predominant in marine Vibrio.</title>
        <authorList>
            <person name="Steensen K."/>
            <person name="Seneca J."/>
            <person name="Bartlau N."/>
            <person name="Yu X.A."/>
            <person name="Hussain F.A."/>
            <person name="Polz M.F."/>
        </authorList>
    </citation>
    <scope>NUCLEOTIDE SEQUENCE [LARGE SCALE GENOMIC DNA]</scope>
    <source>
        <strain evidence="12 13">10N.222.51.A1</strain>
    </source>
</reference>
<keyword evidence="7 11" id="KW-1133">Transmembrane helix</keyword>
<keyword evidence="5 11" id="KW-0812">Transmembrane</keyword>
<feature type="transmembrane region" description="Helical" evidence="11">
    <location>
        <begin position="39"/>
        <end position="61"/>
    </location>
</feature>
<dbReference type="PANTHER" id="PTHR21320:SF3">
    <property type="entry name" value="CYTOCHROME C OXIDASE ASSEMBLY PROTEIN COX11, MITOCHONDRIAL-RELATED"/>
    <property type="match status" value="1"/>
</dbReference>
<keyword evidence="6" id="KW-0735">Signal-anchor</keyword>